<accession>A0A9W8G486</accession>
<evidence type="ECO:0000259" key="1">
    <source>
        <dbReference type="Pfam" id="PF13426"/>
    </source>
</evidence>
<reference evidence="2" key="1">
    <citation type="submission" date="2022-07" db="EMBL/GenBank/DDBJ databases">
        <title>Phylogenomic reconstructions and comparative analyses of Kickxellomycotina fungi.</title>
        <authorList>
            <person name="Reynolds N.K."/>
            <person name="Stajich J.E."/>
            <person name="Barry K."/>
            <person name="Grigoriev I.V."/>
            <person name="Crous P."/>
            <person name="Smith M.E."/>
        </authorList>
    </citation>
    <scope>NUCLEOTIDE SEQUENCE</scope>
    <source>
        <strain evidence="2">NRRL 3115</strain>
    </source>
</reference>
<comment type="caution">
    <text evidence="2">The sequence shown here is derived from an EMBL/GenBank/DDBJ whole genome shotgun (WGS) entry which is preliminary data.</text>
</comment>
<feature type="domain" description="PAS" evidence="1">
    <location>
        <begin position="21"/>
        <end position="101"/>
    </location>
</feature>
<evidence type="ECO:0000313" key="2">
    <source>
        <dbReference type="EMBL" id="KAJ2673397.1"/>
    </source>
</evidence>
<dbReference type="OrthoDB" id="411251at2759"/>
<dbReference type="EMBL" id="JANBTW010000069">
    <property type="protein sequence ID" value="KAJ2673397.1"/>
    <property type="molecule type" value="Genomic_DNA"/>
</dbReference>
<dbReference type="Pfam" id="PF13426">
    <property type="entry name" value="PAS_9"/>
    <property type="match status" value="1"/>
</dbReference>
<proteinExistence type="predicted"/>
<dbReference type="InterPro" id="IPR000014">
    <property type="entry name" value="PAS"/>
</dbReference>
<dbReference type="Gene3D" id="3.30.450.20">
    <property type="entry name" value="PAS domain"/>
    <property type="match status" value="1"/>
</dbReference>
<dbReference type="InterPro" id="IPR035965">
    <property type="entry name" value="PAS-like_dom_sf"/>
</dbReference>
<protein>
    <recommendedName>
        <fullName evidence="1">PAS domain-containing protein</fullName>
    </recommendedName>
</protein>
<evidence type="ECO:0000313" key="3">
    <source>
        <dbReference type="Proteomes" id="UP001151518"/>
    </source>
</evidence>
<dbReference type="AlphaFoldDB" id="A0A9W8G486"/>
<sequence length="252" mass="27566">MSNLVVDSHLPQAFIGMHDKTPEMRVIYVSSNTLRVLGFSPSQILGVQSYTFIDDSQSDEYRMMFGPMEETEVTVYYTNIKRQNAPPIHCRMVHFNCDGIGINACFVLGQPVARGPWCLARRALGLRAFVLLGGAGVMGPKVVFASASFGRIIGIDSWETQGQDFLSLLLLSEVAMAADFLQRVAQSTEILLGRLRFARNPGVSDVEVIAAGSEDGIILVCQLGRDNLSLEEIISSDAETSDVDNRWGGVSE</sequence>
<name>A0A9W8G486_9FUNG</name>
<dbReference type="SUPFAM" id="SSF55785">
    <property type="entry name" value="PYP-like sensor domain (PAS domain)"/>
    <property type="match status" value="1"/>
</dbReference>
<gene>
    <name evidence="2" type="ORF">GGI25_004732</name>
</gene>
<organism evidence="2 3">
    <name type="scientific">Coemansia spiralis</name>
    <dbReference type="NCBI Taxonomy" id="417178"/>
    <lineage>
        <taxon>Eukaryota</taxon>
        <taxon>Fungi</taxon>
        <taxon>Fungi incertae sedis</taxon>
        <taxon>Zoopagomycota</taxon>
        <taxon>Kickxellomycotina</taxon>
        <taxon>Kickxellomycetes</taxon>
        <taxon>Kickxellales</taxon>
        <taxon>Kickxellaceae</taxon>
        <taxon>Coemansia</taxon>
    </lineage>
</organism>
<dbReference type="Proteomes" id="UP001151518">
    <property type="component" value="Unassembled WGS sequence"/>
</dbReference>